<proteinExistence type="predicted"/>
<feature type="transmembrane region" description="Helical" evidence="1">
    <location>
        <begin position="133"/>
        <end position="155"/>
    </location>
</feature>
<dbReference type="AlphaFoldDB" id="A0A498HMQ9"/>
<evidence type="ECO:0000313" key="3">
    <source>
        <dbReference type="Proteomes" id="UP000290289"/>
    </source>
</evidence>
<comment type="caution">
    <text evidence="2">The sequence shown here is derived from an EMBL/GenBank/DDBJ whole genome shotgun (WGS) entry which is preliminary data.</text>
</comment>
<keyword evidence="1" id="KW-0472">Membrane</keyword>
<name>A0A498HMQ9_MALDO</name>
<sequence>MCFFIIYFCSVKVNCVFVVAVGLHLLLVYFQHWSSIHHLNAEEEVPPPYSSVWYVGQDRTEWDETFLPTFGAQKTDGTHCSTGQVLGEFSFCLSLLERLNEINGWVSMYEAGKEEKVFDEIAKRQGEDAAGNLFVRMTPLFITWLYALSAFWIGWDLGGGLAKIIRMMLCSKHQANRCDKYPQILISQLHFINHALHVTCLLQVVACPLLLLARLRNYYYHQGMMKNRVPIYVLAREALILLQEGQKRKLLKSCTYFLRPWTNVLRYLNFSDNAMGENGVNAFGSLLSSQNKLEELYLINMTTLNMCHNTREWHWHCDVIRKIKWLSKRTPMYRGDYSSARIYQTFS</sequence>
<keyword evidence="3" id="KW-1185">Reference proteome</keyword>
<dbReference type="Proteomes" id="UP000290289">
    <property type="component" value="Chromosome 16"/>
</dbReference>
<reference evidence="2 3" key="1">
    <citation type="submission" date="2018-10" db="EMBL/GenBank/DDBJ databases">
        <title>A high-quality apple genome assembly.</title>
        <authorList>
            <person name="Hu J."/>
        </authorList>
    </citation>
    <scope>NUCLEOTIDE SEQUENCE [LARGE SCALE GENOMIC DNA]</scope>
    <source>
        <strain evidence="3">cv. HFTH1</strain>
        <tissue evidence="2">Young leaf</tissue>
    </source>
</reference>
<organism evidence="2 3">
    <name type="scientific">Malus domestica</name>
    <name type="common">Apple</name>
    <name type="synonym">Pyrus malus</name>
    <dbReference type="NCBI Taxonomy" id="3750"/>
    <lineage>
        <taxon>Eukaryota</taxon>
        <taxon>Viridiplantae</taxon>
        <taxon>Streptophyta</taxon>
        <taxon>Embryophyta</taxon>
        <taxon>Tracheophyta</taxon>
        <taxon>Spermatophyta</taxon>
        <taxon>Magnoliopsida</taxon>
        <taxon>eudicotyledons</taxon>
        <taxon>Gunneridae</taxon>
        <taxon>Pentapetalae</taxon>
        <taxon>rosids</taxon>
        <taxon>fabids</taxon>
        <taxon>Rosales</taxon>
        <taxon>Rosaceae</taxon>
        <taxon>Amygdaloideae</taxon>
        <taxon>Maleae</taxon>
        <taxon>Malus</taxon>
    </lineage>
</organism>
<gene>
    <name evidence="2" type="ORF">DVH24_013433</name>
</gene>
<dbReference type="EMBL" id="RDQH01000342">
    <property type="protein sequence ID" value="RXH70687.1"/>
    <property type="molecule type" value="Genomic_DNA"/>
</dbReference>
<keyword evidence="1" id="KW-0812">Transmembrane</keyword>
<feature type="transmembrane region" description="Helical" evidence="1">
    <location>
        <begin position="6"/>
        <end position="30"/>
    </location>
</feature>
<dbReference type="STRING" id="3750.A0A498HMQ9"/>
<feature type="transmembrane region" description="Helical" evidence="1">
    <location>
        <begin position="195"/>
        <end position="215"/>
    </location>
</feature>
<evidence type="ECO:0000256" key="1">
    <source>
        <dbReference type="SAM" id="Phobius"/>
    </source>
</evidence>
<protein>
    <submittedName>
        <fullName evidence="2">Uncharacterized protein</fullName>
    </submittedName>
</protein>
<accession>A0A498HMQ9</accession>
<evidence type="ECO:0000313" key="2">
    <source>
        <dbReference type="EMBL" id="RXH70687.1"/>
    </source>
</evidence>
<dbReference type="SUPFAM" id="SSF52047">
    <property type="entry name" value="RNI-like"/>
    <property type="match status" value="1"/>
</dbReference>
<keyword evidence="1" id="KW-1133">Transmembrane helix</keyword>